<dbReference type="GO" id="GO:0044423">
    <property type="term" value="C:virion component"/>
    <property type="evidence" value="ECO:0007669"/>
    <property type="project" value="UniProtKB-KW"/>
</dbReference>
<organism evidence="4">
    <name type="scientific">marine sediment metagenome</name>
    <dbReference type="NCBI Taxonomy" id="412755"/>
    <lineage>
        <taxon>unclassified sequences</taxon>
        <taxon>metagenomes</taxon>
        <taxon>ecological metagenomes</taxon>
    </lineage>
</organism>
<feature type="domain" description="Phage capsid-like C-terminal" evidence="3">
    <location>
        <begin position="3"/>
        <end position="233"/>
    </location>
</feature>
<gene>
    <name evidence="4" type="ORF">LCGC14_2653900</name>
</gene>
<name>A0A0F9C4D6_9ZZZZ</name>
<evidence type="ECO:0000259" key="3">
    <source>
        <dbReference type="Pfam" id="PF05065"/>
    </source>
</evidence>
<dbReference type="AlphaFoldDB" id="A0A0F9C4D6"/>
<dbReference type="Pfam" id="PF05065">
    <property type="entry name" value="Phage_capsid"/>
    <property type="match status" value="1"/>
</dbReference>
<evidence type="ECO:0000313" key="4">
    <source>
        <dbReference type="EMBL" id="KKK97324.1"/>
    </source>
</evidence>
<reference evidence="4" key="1">
    <citation type="journal article" date="2015" name="Nature">
        <title>Complex archaea that bridge the gap between prokaryotes and eukaryotes.</title>
        <authorList>
            <person name="Spang A."/>
            <person name="Saw J.H."/>
            <person name="Jorgensen S.L."/>
            <person name="Zaremba-Niedzwiedzka K."/>
            <person name="Martijn J."/>
            <person name="Lind A.E."/>
            <person name="van Eijk R."/>
            <person name="Schleper C."/>
            <person name="Guy L."/>
            <person name="Ettema T.J."/>
        </authorList>
    </citation>
    <scope>NUCLEOTIDE SEQUENCE</scope>
</reference>
<dbReference type="InterPro" id="IPR024455">
    <property type="entry name" value="Phage_capsid"/>
</dbReference>
<dbReference type="InterPro" id="IPR054612">
    <property type="entry name" value="Phage_capsid-like_C"/>
</dbReference>
<comment type="subcellular location">
    <subcellularLocation>
        <location evidence="1">Virion</location>
    </subcellularLocation>
</comment>
<dbReference type="Gene3D" id="3.30.2400.10">
    <property type="entry name" value="Major capsid protein gp5"/>
    <property type="match status" value="1"/>
</dbReference>
<sequence length="250" mass="27259">GVQMYWVDEGTGATKSKPKTRKIELELKGLAGFWYITDRLLRNSSALNSRANKAFSDELIFTVEDSFFRGTGSGQPQGITEAACLVTVAKETGQDAVTIVFENINKMWSRMWAPSRANSVWLINQDSEPTMDDMVVPVGTGGVPVYLPAGGLSGSPYATLKGRPVIPVEYCSTVGTVGDIMLVDYSQYEAIDGGPPEQASSMHVRFLQHEMTFRIIYYVDGQPGWHSALTPYKGGSTKTLSPFVALATRA</sequence>
<feature type="non-terminal residue" evidence="4">
    <location>
        <position position="1"/>
    </location>
</feature>
<evidence type="ECO:0000256" key="2">
    <source>
        <dbReference type="ARBA" id="ARBA00022844"/>
    </source>
</evidence>
<comment type="caution">
    <text evidence="4">The sequence shown here is derived from an EMBL/GenBank/DDBJ whole genome shotgun (WGS) entry which is preliminary data.</text>
</comment>
<protein>
    <recommendedName>
        <fullName evidence="3">Phage capsid-like C-terminal domain-containing protein</fullName>
    </recommendedName>
</protein>
<dbReference type="EMBL" id="LAZR01046100">
    <property type="protein sequence ID" value="KKK97324.1"/>
    <property type="molecule type" value="Genomic_DNA"/>
</dbReference>
<proteinExistence type="predicted"/>
<keyword evidence="2" id="KW-0946">Virion</keyword>
<accession>A0A0F9C4D6</accession>
<dbReference type="SUPFAM" id="SSF56563">
    <property type="entry name" value="Major capsid protein gp5"/>
    <property type="match status" value="1"/>
</dbReference>
<evidence type="ECO:0000256" key="1">
    <source>
        <dbReference type="ARBA" id="ARBA00004328"/>
    </source>
</evidence>
<dbReference type="NCBIfam" id="TIGR01554">
    <property type="entry name" value="major_cap_HK97"/>
    <property type="match status" value="1"/>
</dbReference>